<keyword evidence="2" id="KW-1185">Reference proteome</keyword>
<evidence type="ECO:0000313" key="1">
    <source>
        <dbReference type="EMBL" id="BDU74688.1"/>
    </source>
</evidence>
<dbReference type="Pfam" id="PF06475">
    <property type="entry name" value="Glycolipid_bind"/>
    <property type="match status" value="1"/>
</dbReference>
<dbReference type="SUPFAM" id="SSF159275">
    <property type="entry name" value="PA1994-like"/>
    <property type="match status" value="1"/>
</dbReference>
<gene>
    <name evidence="1" type="ORF">METEAL_38620</name>
</gene>
<dbReference type="AlphaFoldDB" id="A0AA48HAE5"/>
<name>A0AA48HAE5_9BACT</name>
<organism evidence="1 2">
    <name type="scientific">Mesoterricola silvestris</name>
    <dbReference type="NCBI Taxonomy" id="2927979"/>
    <lineage>
        <taxon>Bacteria</taxon>
        <taxon>Pseudomonadati</taxon>
        <taxon>Acidobacteriota</taxon>
        <taxon>Holophagae</taxon>
        <taxon>Holophagales</taxon>
        <taxon>Holophagaceae</taxon>
        <taxon>Mesoterricola</taxon>
    </lineage>
</organism>
<protein>
    <recommendedName>
        <fullName evidence="3">Glycolipid-binding domain-containing protein</fullName>
    </recommendedName>
</protein>
<accession>A0AA48HAE5</accession>
<evidence type="ECO:0000313" key="2">
    <source>
        <dbReference type="Proteomes" id="UP001238179"/>
    </source>
</evidence>
<reference evidence="2" key="1">
    <citation type="journal article" date="2023" name="Int. J. Syst. Evol. Microbiol.">
        <title>Mesoterricola silvestris gen. nov., sp. nov., Mesoterricola sediminis sp. nov., Geothrix oryzae sp. nov., Geothrix edaphica sp. nov., Geothrix rubra sp. nov., and Geothrix limicola sp. nov., six novel members of Acidobacteriota isolated from soils.</title>
        <authorList>
            <person name="Itoh H."/>
            <person name="Sugisawa Y."/>
            <person name="Mise K."/>
            <person name="Xu Z."/>
            <person name="Kuniyasu M."/>
            <person name="Ushijima N."/>
            <person name="Kawano K."/>
            <person name="Kobayashi E."/>
            <person name="Shiratori Y."/>
            <person name="Masuda Y."/>
            <person name="Senoo K."/>
        </authorList>
    </citation>
    <scope>NUCLEOTIDE SEQUENCE [LARGE SCALE GENOMIC DNA]</scope>
    <source>
        <strain evidence="2">W79</strain>
    </source>
</reference>
<proteinExistence type="predicted"/>
<dbReference type="InterPro" id="IPR009467">
    <property type="entry name" value="Glycolipid-bd_prot_put"/>
</dbReference>
<dbReference type="KEGG" id="msil:METEAL_38620"/>
<evidence type="ECO:0008006" key="3">
    <source>
        <dbReference type="Google" id="ProtNLM"/>
    </source>
</evidence>
<dbReference type="Proteomes" id="UP001238179">
    <property type="component" value="Chromosome"/>
</dbReference>
<dbReference type="EMBL" id="AP027080">
    <property type="protein sequence ID" value="BDU74688.1"/>
    <property type="molecule type" value="Genomic_DNA"/>
</dbReference>
<sequence>MRWPARTQPLGILGAAFNLRRQNCIRSSWLGMDLGCCRNEMDASIDNTAPSVGIKSLPGIAQLKPTSSPGLSIWAHTVGITPMDSKSTHSALPFPSHSIFWRRLDHEGFEGLQLGGLLNGWRLAGTALFLREGIPCQVSYEIACNAKWAFRKANIHGWMGNVPLSREVLVNDSRQWLLHGEPQPEVLDCIDLDMQFTASTNTIPFRRLNLEIGERAMLQTAWLRFPDFRLERRHQAYTRMAGDKYLYERLDGSGFKVELAVDACDVIQSYPGLCIAVPTPECSFGMQ</sequence>